<evidence type="ECO:0000313" key="4">
    <source>
        <dbReference type="Proteomes" id="UP000002357"/>
    </source>
</evidence>
<feature type="region of interest" description="Disordered" evidence="1">
    <location>
        <begin position="67"/>
        <end position="155"/>
    </location>
</feature>
<dbReference type="Proteomes" id="UP000002357">
    <property type="component" value="Chromosome"/>
</dbReference>
<evidence type="ECO:0000313" key="3">
    <source>
        <dbReference type="EMBL" id="EFG07188.1"/>
    </source>
</evidence>
<evidence type="ECO:0000256" key="1">
    <source>
        <dbReference type="SAM" id="MobiDB-lite"/>
    </source>
</evidence>
<feature type="signal peptide" evidence="2">
    <location>
        <begin position="1"/>
        <end position="22"/>
    </location>
</feature>
<dbReference type="OrthoDB" id="3729011at2"/>
<dbReference type="InterPro" id="IPR043777">
    <property type="entry name" value="DUF5719"/>
</dbReference>
<dbReference type="Pfam" id="PF18986">
    <property type="entry name" value="DUF5719"/>
    <property type="match status" value="1"/>
</dbReference>
<sequence>MKRTTISLLATATALAAITAVASLTAPGAAETTAEAKAPARLPIERSSLLCPAPSGSDVAETRYTAFTPPALSGPGSRSTESGGTGEKGELGETGKAGESGGARPTAGLRPSVSGQSERRVEPGQSRPDPRAAGKPVVPLTEPGTPVSAEESAPDAPALVGTATGRLAPGWTAQQTTVVAAGATRGALGLSCTPPETDLWIPGASTAKERQDYVHLTNPDDSPAVVDIEMFGANGELRTTLTEGIPVPARAGLPILLSTLTADVAPDVTVHVSTRSGRIGAAVRVGEAETGSDWLTGAARPAATAVLPGIPADATSVRLVAYAPGAHDAELKVELAGPEGRIVPAGSESLHVKAGMTASIDLGDVTRGEPGSLIVSPEEGARATPVVAALRIVRGEGDEREIAFIPATVPVGERATVADNRAKGSTLSLTAPEKEARVRVTASAGTEGGAPVTKTYTVRARTTLAFPVPVPAGVKGSFALTVRTESGGPVHAARTLELPENGVEMFTVQPLQDDRGTVAVPKAQPDMSVLED</sequence>
<organism evidence="3 4">
    <name type="scientific">Streptomyces clavuligerus</name>
    <dbReference type="NCBI Taxonomy" id="1901"/>
    <lineage>
        <taxon>Bacteria</taxon>
        <taxon>Bacillati</taxon>
        <taxon>Actinomycetota</taxon>
        <taxon>Actinomycetes</taxon>
        <taxon>Kitasatosporales</taxon>
        <taxon>Streptomycetaceae</taxon>
        <taxon>Streptomyces</taxon>
    </lineage>
</organism>
<name>E2Q5E7_STRCL</name>
<dbReference type="AlphaFoldDB" id="E2Q5E7"/>
<dbReference type="GeneID" id="93731291"/>
<protein>
    <submittedName>
        <fullName evidence="3">Putative secreted protein</fullName>
    </submittedName>
</protein>
<dbReference type="STRING" id="1901.BB341_17735"/>
<gene>
    <name evidence="3" type="ORF">SCLAV_2115</name>
</gene>
<dbReference type="EMBL" id="CM000913">
    <property type="protein sequence ID" value="EFG07188.1"/>
    <property type="molecule type" value="Genomic_DNA"/>
</dbReference>
<keyword evidence="4" id="KW-1185">Reference proteome</keyword>
<feature type="chain" id="PRO_5038695539" evidence="2">
    <location>
        <begin position="23"/>
        <end position="532"/>
    </location>
</feature>
<dbReference type="RefSeq" id="WP_003960676.1">
    <property type="nucleotide sequence ID" value="NZ_CM000913.1"/>
</dbReference>
<dbReference type="KEGG" id="sclf:BB341_17735"/>
<dbReference type="eggNOG" id="COG3147">
    <property type="taxonomic scope" value="Bacteria"/>
</dbReference>
<proteinExistence type="predicted"/>
<reference evidence="3 4" key="1">
    <citation type="journal article" date="2010" name="Genome Biol. Evol.">
        <title>The sequence of a 1.8-mb bacterial linear plasmid reveals a rich evolutionary reservoir of secondary metabolic pathways.</title>
        <authorList>
            <person name="Medema M.H."/>
            <person name="Trefzer A."/>
            <person name="Kovalchuk A."/>
            <person name="van den Berg M."/>
            <person name="Mueller U."/>
            <person name="Heijne W."/>
            <person name="Wu L."/>
            <person name="Alam M.T."/>
            <person name="Ronning C.M."/>
            <person name="Nierman W.C."/>
            <person name="Bovenberg R.A.L."/>
            <person name="Breitling R."/>
            <person name="Takano E."/>
        </authorList>
    </citation>
    <scope>NUCLEOTIDE SEQUENCE [LARGE SCALE GENOMIC DNA]</scope>
    <source>
        <strain evidence="4">ATCC 27064 / DSM 738 / JCM 4710 / NBRC 13307 / NCIMB 12785 / NRRL 3585 / VKM Ac-602</strain>
    </source>
</reference>
<evidence type="ECO:0000256" key="2">
    <source>
        <dbReference type="SAM" id="SignalP"/>
    </source>
</evidence>
<feature type="compositionally biased region" description="Basic and acidic residues" evidence="1">
    <location>
        <begin position="117"/>
        <end position="132"/>
    </location>
</feature>
<keyword evidence="2" id="KW-0732">Signal</keyword>
<feature type="compositionally biased region" description="Low complexity" evidence="1">
    <location>
        <begin position="73"/>
        <end position="82"/>
    </location>
</feature>
<accession>E2Q5E7</accession>